<evidence type="ECO:0008006" key="3">
    <source>
        <dbReference type="Google" id="ProtNLM"/>
    </source>
</evidence>
<dbReference type="Proteomes" id="UP000823909">
    <property type="component" value="Unassembled WGS sequence"/>
</dbReference>
<sequence length="292" mass="32816">MSYMRFNFRSQCLGHYVDVSIVYPTDNYSYFPQGADAPEGREANQPPRAMAGNHSRVYAPGMKFQTVYLIHGGGDDDTLTYRYSNAERYAQDNNVMLVTPNIANSFGIDTRYGVNYQMFLADELPAVIQSLFASSPKREDNFIVGYAMGGNVALGTAIMHPERFRTCVDISGGIGMTLSTETLKEELDGDHFRNNFPLFNSAFGPSDEISGSAFDIETAAKEKLAEGAELCDFHIICGSDEFIRERVEKDVARLKEIGYPVNYICPEGYSHNFILWDKYIKYALDELLPLNR</sequence>
<dbReference type="SUPFAM" id="SSF53474">
    <property type="entry name" value="alpha/beta-Hydrolases"/>
    <property type="match status" value="1"/>
</dbReference>
<accession>A0A9D2U679</accession>
<dbReference type="PANTHER" id="PTHR48098:SF1">
    <property type="entry name" value="DIACYLGLYCEROL ACYLTRANSFERASE_MYCOLYLTRANSFERASE AG85A"/>
    <property type="match status" value="1"/>
</dbReference>
<dbReference type="InterPro" id="IPR050583">
    <property type="entry name" value="Mycobacterial_A85_antigen"/>
</dbReference>
<evidence type="ECO:0000313" key="2">
    <source>
        <dbReference type="Proteomes" id="UP000823909"/>
    </source>
</evidence>
<dbReference type="Pfam" id="PF00756">
    <property type="entry name" value="Esterase"/>
    <property type="match status" value="1"/>
</dbReference>
<name>A0A9D2U679_9FIRM</name>
<dbReference type="PANTHER" id="PTHR48098">
    <property type="entry name" value="ENTEROCHELIN ESTERASE-RELATED"/>
    <property type="match status" value="1"/>
</dbReference>
<dbReference type="GO" id="GO:0016747">
    <property type="term" value="F:acyltransferase activity, transferring groups other than amino-acyl groups"/>
    <property type="evidence" value="ECO:0007669"/>
    <property type="project" value="TreeGrafter"/>
</dbReference>
<dbReference type="InterPro" id="IPR029058">
    <property type="entry name" value="AB_hydrolase_fold"/>
</dbReference>
<dbReference type="AlphaFoldDB" id="A0A9D2U679"/>
<comment type="caution">
    <text evidence="1">The sequence shown here is derived from an EMBL/GenBank/DDBJ whole genome shotgun (WGS) entry which is preliminary data.</text>
</comment>
<evidence type="ECO:0000313" key="1">
    <source>
        <dbReference type="EMBL" id="HJD42706.1"/>
    </source>
</evidence>
<organism evidence="1 2">
    <name type="scientific">Candidatus Mediterraneibacter quadrami</name>
    <dbReference type="NCBI Taxonomy" id="2838684"/>
    <lineage>
        <taxon>Bacteria</taxon>
        <taxon>Bacillati</taxon>
        <taxon>Bacillota</taxon>
        <taxon>Clostridia</taxon>
        <taxon>Lachnospirales</taxon>
        <taxon>Lachnospiraceae</taxon>
        <taxon>Mediterraneibacter</taxon>
    </lineage>
</organism>
<protein>
    <recommendedName>
        <fullName evidence="3">Esterase</fullName>
    </recommendedName>
</protein>
<dbReference type="EMBL" id="DWUU01000041">
    <property type="protein sequence ID" value="HJD42706.1"/>
    <property type="molecule type" value="Genomic_DNA"/>
</dbReference>
<reference evidence="1" key="2">
    <citation type="submission" date="2021-04" db="EMBL/GenBank/DDBJ databases">
        <authorList>
            <person name="Gilroy R."/>
        </authorList>
    </citation>
    <scope>NUCLEOTIDE SEQUENCE</scope>
    <source>
        <strain evidence="1">ChiBcec15-3976</strain>
    </source>
</reference>
<dbReference type="InterPro" id="IPR000801">
    <property type="entry name" value="Esterase-like"/>
</dbReference>
<reference evidence="1" key="1">
    <citation type="journal article" date="2021" name="PeerJ">
        <title>Extensive microbial diversity within the chicken gut microbiome revealed by metagenomics and culture.</title>
        <authorList>
            <person name="Gilroy R."/>
            <person name="Ravi A."/>
            <person name="Getino M."/>
            <person name="Pursley I."/>
            <person name="Horton D.L."/>
            <person name="Alikhan N.F."/>
            <person name="Baker D."/>
            <person name="Gharbi K."/>
            <person name="Hall N."/>
            <person name="Watson M."/>
            <person name="Adriaenssens E.M."/>
            <person name="Foster-Nyarko E."/>
            <person name="Jarju S."/>
            <person name="Secka A."/>
            <person name="Antonio M."/>
            <person name="Oren A."/>
            <person name="Chaudhuri R.R."/>
            <person name="La Ragione R."/>
            <person name="Hildebrand F."/>
            <person name="Pallen M.J."/>
        </authorList>
    </citation>
    <scope>NUCLEOTIDE SEQUENCE</scope>
    <source>
        <strain evidence="1">ChiBcec15-3976</strain>
    </source>
</reference>
<gene>
    <name evidence="1" type="ORF">H9910_06820</name>
</gene>
<proteinExistence type="predicted"/>
<dbReference type="Gene3D" id="3.40.50.1820">
    <property type="entry name" value="alpha/beta hydrolase"/>
    <property type="match status" value="1"/>
</dbReference>